<dbReference type="EMBL" id="CP002455">
    <property type="protein sequence ID" value="ADX67342.1"/>
    <property type="molecule type" value="Genomic_DNA"/>
</dbReference>
<accession>F0NZT3</accession>
<comment type="similarity">
    <text evidence="1">Belongs to the glycosyltransferase 2 family.</text>
</comment>
<keyword evidence="6" id="KW-1185">Reference proteome</keyword>
<dbReference type="Gene3D" id="3.90.550.10">
    <property type="entry name" value="Spore Coat Polysaccharide Biosynthesis Protein SpsA, Chain A"/>
    <property type="match status" value="1"/>
</dbReference>
<dbReference type="STRING" id="865938.Weevi_0625"/>
<dbReference type="InterPro" id="IPR029044">
    <property type="entry name" value="Nucleotide-diphossugar_trans"/>
</dbReference>
<evidence type="ECO:0000313" key="5">
    <source>
        <dbReference type="EMBL" id="ADX67342.1"/>
    </source>
</evidence>
<dbReference type="HOGENOM" id="CLU_023845_4_0_10"/>
<dbReference type="AlphaFoldDB" id="F0NZT3"/>
<evidence type="ECO:0000256" key="3">
    <source>
        <dbReference type="ARBA" id="ARBA00022679"/>
    </source>
</evidence>
<dbReference type="SUPFAM" id="SSF53448">
    <property type="entry name" value="Nucleotide-diphospho-sugar transferases"/>
    <property type="match status" value="1"/>
</dbReference>
<protein>
    <submittedName>
        <fullName evidence="5">Glycosyl transferase family 2</fullName>
    </submittedName>
</protein>
<name>F0NZT3_WEEVC</name>
<keyword evidence="2" id="KW-0328">Glycosyltransferase</keyword>
<dbReference type="InterPro" id="IPR001173">
    <property type="entry name" value="Glyco_trans_2-like"/>
</dbReference>
<organism evidence="5 6">
    <name type="scientific">Weeksella virosa (strain ATCC 43766 / DSM 16922 / JCM 21250 / CCUG 30538 / CDC 9751 / IAM 14551 / NBRC 16016 / NCTC 11634 / CL345/78)</name>
    <dbReference type="NCBI Taxonomy" id="865938"/>
    <lineage>
        <taxon>Bacteria</taxon>
        <taxon>Pseudomonadati</taxon>
        <taxon>Bacteroidota</taxon>
        <taxon>Flavobacteriia</taxon>
        <taxon>Flavobacteriales</taxon>
        <taxon>Weeksellaceae</taxon>
        <taxon>Weeksella</taxon>
    </lineage>
</organism>
<dbReference type="Proteomes" id="UP000008641">
    <property type="component" value="Chromosome"/>
</dbReference>
<gene>
    <name evidence="5" type="ordered locus">Weevi_0625</name>
</gene>
<dbReference type="Pfam" id="PF00535">
    <property type="entry name" value="Glycos_transf_2"/>
    <property type="match status" value="1"/>
</dbReference>
<proteinExistence type="inferred from homology"/>
<dbReference type="KEGG" id="wvi:Weevi_0625"/>
<dbReference type="PANTHER" id="PTHR43179">
    <property type="entry name" value="RHAMNOSYLTRANSFERASE WBBL"/>
    <property type="match status" value="1"/>
</dbReference>
<evidence type="ECO:0000256" key="2">
    <source>
        <dbReference type="ARBA" id="ARBA00022676"/>
    </source>
</evidence>
<evidence type="ECO:0000313" key="6">
    <source>
        <dbReference type="Proteomes" id="UP000008641"/>
    </source>
</evidence>
<dbReference type="OrthoDB" id="9771846at2"/>
<sequence length="338" mass="39702">MHKTNLMDKLAICILNWNGRKLLEEFLPSVVENSKGYPIYLIDNQSSDDYLTLLQEKFPDVRVIQNSENHGFAKGYNIGLQSIDAEYFCLLNSDVEVSKNWIEPVLQLFDTDKNISAIQPKILSYRNKDEFEYAGAAGGFIDNLGYPYCRGRLFFTIEKDRQQYNDSIEIFWASGACLFIRAKDYWAVDGFDEDFEAHMEEIDLCWRLKNRGKKIMFCGDSTVYHLGAATLKKDSYKKMYLNYRNSLWMNVKNLPKSRLFPCLFARLSLDGIAAIAFLPSKGFSHLRAVFWSHMHFYRGLKKMYRKRELHPIKNYYQTKFLVFQYFIATKRKFTDLDN</sequence>
<dbReference type="PANTHER" id="PTHR43179:SF12">
    <property type="entry name" value="GALACTOFURANOSYLTRANSFERASE GLFT2"/>
    <property type="match status" value="1"/>
</dbReference>
<evidence type="ECO:0000259" key="4">
    <source>
        <dbReference type="Pfam" id="PF00535"/>
    </source>
</evidence>
<dbReference type="CDD" id="cd04186">
    <property type="entry name" value="GT_2_like_c"/>
    <property type="match status" value="1"/>
</dbReference>
<reference evidence="6" key="2">
    <citation type="journal article" date="2011" name="Stand. Genomic Sci.">
        <title>Complete genome sequence of Weeksella virosa type strain (9751T).</title>
        <authorList>
            <person name="Lang E."/>
            <person name="Teshima H."/>
            <person name="Lucas S."/>
            <person name="Lapidus A."/>
            <person name="Hammon N."/>
            <person name="Deshpande S."/>
            <person name="Nolan M."/>
            <person name="Cheng J."/>
            <person name="Pitluck S."/>
            <person name="Liolios K."/>
            <person name="Pagani I."/>
            <person name="Mikhailova N."/>
            <person name="Ivanova N."/>
            <person name="Mavromatis K."/>
            <person name="Pati A."/>
            <person name="Tapia R."/>
            <person name="Han C."/>
            <person name="Goodwin L."/>
            <person name="Chen A."/>
            <person name="Palaniappan K."/>
            <person name="Land M."/>
            <person name="Hauser L."/>
            <person name="Chang Y."/>
            <person name="Jeffries C."/>
            <person name="Brambilla E."/>
            <person name="Kopitz M."/>
            <person name="Rohde M."/>
            <person name="Goker M."/>
            <person name="Tindall B."/>
            <person name="Detter J."/>
            <person name="Woyke T."/>
            <person name="Bristow J."/>
            <person name="Eisen J."/>
            <person name="Markowitz V."/>
            <person name="Hugenholtz P."/>
            <person name="Klenk H."/>
            <person name="Kyrpides N."/>
        </authorList>
    </citation>
    <scope>NUCLEOTIDE SEQUENCE [LARGE SCALE GENOMIC DNA]</scope>
    <source>
        <strain evidence="6">ATCC 43766 / DSM 16922 / JCM 21250 / NBRC 16016 / NCTC 11634 / CL345/78</strain>
    </source>
</reference>
<reference evidence="5 6" key="1">
    <citation type="journal article" date="2011" name="Stand. Genomic Sci.">
        <title>Complete genome sequence of Weeksella virosa type strain (9751).</title>
        <authorList>
            <person name="Lang E."/>
            <person name="Teshima H."/>
            <person name="Lucas S."/>
            <person name="Lapidus A."/>
            <person name="Hammon N."/>
            <person name="Deshpande S."/>
            <person name="Nolan M."/>
            <person name="Cheng J.F."/>
            <person name="Pitluck S."/>
            <person name="Liolios K."/>
            <person name="Pagani I."/>
            <person name="Mikhailova N."/>
            <person name="Ivanova N."/>
            <person name="Mavromatis K."/>
            <person name="Pati A."/>
            <person name="Tapia R."/>
            <person name="Han C."/>
            <person name="Goodwin L."/>
            <person name="Chen A."/>
            <person name="Palaniappan K."/>
            <person name="Land M."/>
            <person name="Hauser L."/>
            <person name="Chang Y.J."/>
            <person name="Jeffries C.D."/>
            <person name="Brambilla E.M."/>
            <person name="Kopitz M."/>
            <person name="Rohde M."/>
            <person name="Goker M."/>
            <person name="Tindall B.J."/>
            <person name="Detter J.C."/>
            <person name="Woyke T."/>
            <person name="Bristow J."/>
            <person name="Eisen J.A."/>
            <person name="Markowitz V."/>
            <person name="Hugenholtz P."/>
            <person name="Klenk H.P."/>
            <person name="Kyrpides N.C."/>
        </authorList>
    </citation>
    <scope>NUCLEOTIDE SEQUENCE [LARGE SCALE GENOMIC DNA]</scope>
    <source>
        <strain evidence="6">ATCC 43766 / DSM 16922 / JCM 21250 / NBRC 16016 / NCTC 11634 / CL345/78</strain>
    </source>
</reference>
<keyword evidence="3 5" id="KW-0808">Transferase</keyword>
<dbReference type="GO" id="GO:0016757">
    <property type="term" value="F:glycosyltransferase activity"/>
    <property type="evidence" value="ECO:0007669"/>
    <property type="project" value="UniProtKB-KW"/>
</dbReference>
<dbReference type="eggNOG" id="COG1216">
    <property type="taxonomic scope" value="Bacteria"/>
</dbReference>
<evidence type="ECO:0000256" key="1">
    <source>
        <dbReference type="ARBA" id="ARBA00006739"/>
    </source>
</evidence>
<feature type="domain" description="Glycosyltransferase 2-like" evidence="4">
    <location>
        <begin position="12"/>
        <end position="169"/>
    </location>
</feature>